<dbReference type="NCBIfam" id="TIGR01845">
    <property type="entry name" value="outer_NodT"/>
    <property type="match status" value="1"/>
</dbReference>
<sequence>MHLPLHRRTGRIAVPVLAALALTACGAIVRTPYVRPEVATPAAWTSVPDATASAVDAWWRGFGDAELDRVIDAVLARNNDLATATVRLRRARLQADLARNALVPSVSASVGSNLSQDLRHGGPSSRSNSASLSASYEVDLWGRLGSQRDAAAWEAEATAQDREATAIALVGTTAGLYWQLAYLSQRLATSEMSIAVARQTLDFVRVQYRAGAVSALEVSDAEQNLASQEASHASLLQQRVETRNAFAILFDRPPGDIEVDPRELPDGELPAIDAGLPSELLARRPDLRAAELRLRASLAGTDAVRASYYPRLSLTGSAGSSSTSLVDVLKNPVGTLGAGLALPFLQFNQMRLDTQVSEAQYEEAVIGFRQTLYQAYADVDNALAARLAQAERGRLLEASLVAALTSERLYEVRYKAGAIALRSWLDAQERRRAAEIALAENRLARLNNQVLIYQSLGGDTTVAARLAAGDAG</sequence>
<dbReference type="OrthoDB" id="9770517at2"/>
<proteinExistence type="inferred from homology"/>
<dbReference type="Gene3D" id="1.20.1600.10">
    <property type="entry name" value="Outer membrane efflux proteins (OEP)"/>
    <property type="match status" value="1"/>
</dbReference>
<dbReference type="Proteomes" id="UP000076830">
    <property type="component" value="Chromosome"/>
</dbReference>
<dbReference type="GO" id="GO:0009279">
    <property type="term" value="C:cell outer membrane"/>
    <property type="evidence" value="ECO:0007669"/>
    <property type="project" value="UniProtKB-SubCell"/>
</dbReference>
<evidence type="ECO:0000256" key="3">
    <source>
        <dbReference type="SAM" id="Coils"/>
    </source>
</evidence>
<dbReference type="RefSeq" id="WP_067647404.1">
    <property type="nucleotide sequence ID" value="NZ_CP015249.1"/>
</dbReference>
<dbReference type="PANTHER" id="PTHR30203">
    <property type="entry name" value="OUTER MEMBRANE CATION EFFLUX PROTEIN"/>
    <property type="match status" value="1"/>
</dbReference>
<dbReference type="GO" id="GO:0015562">
    <property type="term" value="F:efflux transmembrane transporter activity"/>
    <property type="evidence" value="ECO:0007669"/>
    <property type="project" value="InterPro"/>
</dbReference>
<dbReference type="Gene3D" id="2.20.200.10">
    <property type="entry name" value="Outer membrane efflux proteins (OEP)"/>
    <property type="match status" value="1"/>
</dbReference>
<dbReference type="PROSITE" id="PS51257">
    <property type="entry name" value="PROKAR_LIPOPROTEIN"/>
    <property type="match status" value="1"/>
</dbReference>
<comment type="similarity">
    <text evidence="1 2">Belongs to the outer membrane factor (OMF) (TC 1.B.17) family.</text>
</comment>
<dbReference type="SUPFAM" id="SSF56954">
    <property type="entry name" value="Outer membrane efflux proteins (OEP)"/>
    <property type="match status" value="1"/>
</dbReference>
<evidence type="ECO:0000313" key="5">
    <source>
        <dbReference type="Proteomes" id="UP000076830"/>
    </source>
</evidence>
<accession>A0A167GZ73</accession>
<dbReference type="InterPro" id="IPR003423">
    <property type="entry name" value="OMP_efflux"/>
</dbReference>
<keyword evidence="3" id="KW-0175">Coiled coil</keyword>
<dbReference type="EMBL" id="CP015249">
    <property type="protein sequence ID" value="ANB18242.1"/>
    <property type="molecule type" value="Genomic_DNA"/>
</dbReference>
<dbReference type="PANTHER" id="PTHR30203:SF32">
    <property type="entry name" value="CATION EFFLUX SYSTEM PROTEIN CUSC"/>
    <property type="match status" value="1"/>
</dbReference>
<keyword evidence="2" id="KW-1134">Transmembrane beta strand</keyword>
<keyword evidence="2" id="KW-0472">Membrane</keyword>
<keyword evidence="2" id="KW-0812">Transmembrane</keyword>
<keyword evidence="5" id="KW-1185">Reference proteome</keyword>
<comment type="subcellular location">
    <subcellularLocation>
        <location evidence="2">Cell outer membrane</location>
        <topology evidence="2">Lipid-anchor</topology>
    </subcellularLocation>
</comment>
<dbReference type="PATRIC" id="fig|1300342.3.peg.2174"/>
<protein>
    <submittedName>
        <fullName evidence="4">Efflux transporter, outer membrane factor lipoprotein, NodT family</fullName>
    </submittedName>
</protein>
<name>A0A167GZ73_9GAMM</name>
<keyword evidence="2" id="KW-0564">Palmitate</keyword>
<dbReference type="STRING" id="1300342.I596_2230"/>
<feature type="coiled-coil region" evidence="3">
    <location>
        <begin position="429"/>
        <end position="456"/>
    </location>
</feature>
<dbReference type="KEGG" id="dko:I596_2230"/>
<dbReference type="AlphaFoldDB" id="A0A167GZ73"/>
<evidence type="ECO:0000313" key="4">
    <source>
        <dbReference type="EMBL" id="ANB18242.1"/>
    </source>
</evidence>
<gene>
    <name evidence="4" type="ORF">I596_2230</name>
</gene>
<dbReference type="Pfam" id="PF02321">
    <property type="entry name" value="OEP"/>
    <property type="match status" value="2"/>
</dbReference>
<reference evidence="4 5" key="1">
    <citation type="submission" date="2016-04" db="EMBL/GenBank/DDBJ databases">
        <title>Complete genome sequence of Dokdonella koreensis DS-123T.</title>
        <authorList>
            <person name="Kim J.F."/>
            <person name="Lee H."/>
            <person name="Kwak M.-J."/>
        </authorList>
    </citation>
    <scope>NUCLEOTIDE SEQUENCE [LARGE SCALE GENOMIC DNA]</scope>
    <source>
        <strain evidence="4 5">DS-123</strain>
    </source>
</reference>
<dbReference type="InterPro" id="IPR010131">
    <property type="entry name" value="MdtP/NodT-like"/>
</dbReference>
<evidence type="ECO:0000256" key="1">
    <source>
        <dbReference type="ARBA" id="ARBA00007613"/>
    </source>
</evidence>
<organism evidence="4 5">
    <name type="scientific">Dokdonella koreensis DS-123</name>
    <dbReference type="NCBI Taxonomy" id="1300342"/>
    <lineage>
        <taxon>Bacteria</taxon>
        <taxon>Pseudomonadati</taxon>
        <taxon>Pseudomonadota</taxon>
        <taxon>Gammaproteobacteria</taxon>
        <taxon>Lysobacterales</taxon>
        <taxon>Rhodanobacteraceae</taxon>
        <taxon>Dokdonella</taxon>
    </lineage>
</organism>
<evidence type="ECO:0000256" key="2">
    <source>
        <dbReference type="RuleBase" id="RU362097"/>
    </source>
</evidence>
<keyword evidence="2 4" id="KW-0449">Lipoprotein</keyword>